<evidence type="ECO:0000256" key="9">
    <source>
        <dbReference type="ARBA" id="ARBA00023065"/>
    </source>
</evidence>
<dbReference type="InterPro" id="IPR050599">
    <property type="entry name" value="VDCC_alpha-1_subunit"/>
</dbReference>
<evidence type="ECO:0000256" key="7">
    <source>
        <dbReference type="ARBA" id="ARBA00022882"/>
    </source>
</evidence>
<feature type="compositionally biased region" description="Basic and acidic residues" evidence="13">
    <location>
        <begin position="92"/>
        <end position="116"/>
    </location>
</feature>
<feature type="transmembrane region" description="Helical" evidence="14">
    <location>
        <begin position="246"/>
        <end position="267"/>
    </location>
</feature>
<proteinExistence type="predicted"/>
<evidence type="ECO:0000259" key="15">
    <source>
        <dbReference type="Pfam" id="PF00520"/>
    </source>
</evidence>
<dbReference type="PANTHER" id="PTHR45628">
    <property type="entry name" value="VOLTAGE-DEPENDENT CALCIUM CHANNEL TYPE A SUBUNIT ALPHA-1"/>
    <property type="match status" value="1"/>
</dbReference>
<keyword evidence="10 14" id="KW-0472">Membrane</keyword>
<dbReference type="Gene3D" id="1.20.120.350">
    <property type="entry name" value="Voltage-gated potassium channels. Chain C"/>
    <property type="match status" value="1"/>
</dbReference>
<keyword evidence="9" id="KW-0406">Ion transport</keyword>
<dbReference type="InterPro" id="IPR027359">
    <property type="entry name" value="Volt_channel_dom_sf"/>
</dbReference>
<evidence type="ECO:0000256" key="3">
    <source>
        <dbReference type="ARBA" id="ARBA00022568"/>
    </source>
</evidence>
<evidence type="ECO:0000256" key="10">
    <source>
        <dbReference type="ARBA" id="ARBA00023136"/>
    </source>
</evidence>
<dbReference type="Proteomes" id="UP001642540">
    <property type="component" value="Unassembled WGS sequence"/>
</dbReference>
<protein>
    <recommendedName>
        <fullName evidence="15">Ion transport domain-containing protein</fullName>
    </recommendedName>
</protein>
<evidence type="ECO:0000256" key="1">
    <source>
        <dbReference type="ARBA" id="ARBA00004141"/>
    </source>
</evidence>
<feature type="compositionally biased region" description="Acidic residues" evidence="13">
    <location>
        <begin position="82"/>
        <end position="91"/>
    </location>
</feature>
<evidence type="ECO:0000256" key="13">
    <source>
        <dbReference type="SAM" id="MobiDB-lite"/>
    </source>
</evidence>
<keyword evidence="5 14" id="KW-0812">Transmembrane</keyword>
<dbReference type="Gene3D" id="1.10.287.70">
    <property type="match status" value="1"/>
</dbReference>
<evidence type="ECO:0000313" key="16">
    <source>
        <dbReference type="EMBL" id="CAL8139706.1"/>
    </source>
</evidence>
<feature type="transmembrane region" description="Helical" evidence="14">
    <location>
        <begin position="306"/>
        <end position="330"/>
    </location>
</feature>
<dbReference type="PANTHER" id="PTHR45628:SF7">
    <property type="entry name" value="VOLTAGE-DEPENDENT CALCIUM CHANNEL TYPE A SUBUNIT ALPHA-1"/>
    <property type="match status" value="1"/>
</dbReference>
<evidence type="ECO:0000256" key="6">
    <source>
        <dbReference type="ARBA" id="ARBA00022837"/>
    </source>
</evidence>
<dbReference type="Pfam" id="PF00520">
    <property type="entry name" value="Ion_trans"/>
    <property type="match status" value="1"/>
</dbReference>
<accession>A0ABP1RZ87</accession>
<dbReference type="SUPFAM" id="SSF81324">
    <property type="entry name" value="Voltage-gated potassium channels"/>
    <property type="match status" value="1"/>
</dbReference>
<keyword evidence="12" id="KW-0407">Ion channel</keyword>
<feature type="compositionally biased region" description="Acidic residues" evidence="13">
    <location>
        <begin position="117"/>
        <end position="127"/>
    </location>
</feature>
<name>A0ABP1RZ87_9HEXA</name>
<keyword evidence="8 14" id="KW-1133">Transmembrane helix</keyword>
<dbReference type="EMBL" id="CAXLJM020000129">
    <property type="protein sequence ID" value="CAL8139706.1"/>
    <property type="molecule type" value="Genomic_DNA"/>
</dbReference>
<evidence type="ECO:0000256" key="2">
    <source>
        <dbReference type="ARBA" id="ARBA00022448"/>
    </source>
</evidence>
<evidence type="ECO:0000256" key="12">
    <source>
        <dbReference type="ARBA" id="ARBA00023303"/>
    </source>
</evidence>
<keyword evidence="7" id="KW-0851">Voltage-gated channel</keyword>
<feature type="region of interest" description="Disordered" evidence="13">
    <location>
        <begin position="82"/>
        <end position="128"/>
    </location>
</feature>
<gene>
    <name evidence="16" type="ORF">ODALV1_LOCUS27957</name>
</gene>
<keyword evidence="6" id="KW-0106">Calcium</keyword>
<feature type="transmembrane region" description="Helical" evidence="14">
    <location>
        <begin position="342"/>
        <end position="367"/>
    </location>
</feature>
<comment type="caution">
    <text evidence="16">The sequence shown here is derived from an EMBL/GenBank/DDBJ whole genome shotgun (WGS) entry which is preliminary data.</text>
</comment>
<organism evidence="16 17">
    <name type="scientific">Orchesella dallaii</name>
    <dbReference type="NCBI Taxonomy" id="48710"/>
    <lineage>
        <taxon>Eukaryota</taxon>
        <taxon>Metazoa</taxon>
        <taxon>Ecdysozoa</taxon>
        <taxon>Arthropoda</taxon>
        <taxon>Hexapoda</taxon>
        <taxon>Collembola</taxon>
        <taxon>Entomobryomorpha</taxon>
        <taxon>Entomobryoidea</taxon>
        <taxon>Orchesellidae</taxon>
        <taxon>Orchesellinae</taxon>
        <taxon>Orchesella</taxon>
    </lineage>
</organism>
<feature type="transmembrane region" description="Helical" evidence="14">
    <location>
        <begin position="412"/>
        <end position="433"/>
    </location>
</feature>
<keyword evidence="4" id="KW-0107">Calcium channel</keyword>
<feature type="transmembrane region" description="Helical" evidence="14">
    <location>
        <begin position="439"/>
        <end position="457"/>
    </location>
</feature>
<feature type="domain" description="Ion transport" evidence="15">
    <location>
        <begin position="245"/>
        <end position="471"/>
    </location>
</feature>
<keyword evidence="11" id="KW-0325">Glycoprotein</keyword>
<evidence type="ECO:0000256" key="5">
    <source>
        <dbReference type="ARBA" id="ARBA00022692"/>
    </source>
</evidence>
<keyword evidence="17" id="KW-1185">Reference proteome</keyword>
<keyword evidence="3" id="KW-0109">Calcium transport</keyword>
<sequence length="621" mass="72447">MVLRKHMNLAEAGPEEAAIDTQTQDYYADELHTRWKDFVQRVRIHEMLKCMTAQHNKLKVLREHTELDEIIIAKHRAEEELKEELEEAETGEEGHTHEEHYDHDHDQDKDEEHHEGQDEEKDLEALEEERIRDEIEKERDEILNKGIDILFLRTQAEEEEAIAQIYPPLKRVLADPNYVAKCAVRMFRTRPNITEEEFNAIIELCDDRLEKQALRDAYEEIKNRDRYLHNADERRKMLYEFINSRFFVQFMLITIIVSIVGIFLLTFESIYITYGEIVANELTLLNSALPIIIPGGVLNDMFLNSAYPLIVLDNCIIGIFVVEATFKITIYKEDYFKKPWNLLDILIILVNFVEVAVELITKTLALSTDINANLYFKVLKSLRALRLLRVIKFLPNLQVIVTTVFQSMLSMGSIAVLMSLFIFVFAVMGRGLFSEDAPTNFGGLWLSFVTLFQLLTLDDWFELLQRMTQGDTHLFVAVLVDNFQLTLAATEIRKQKEALIYLEEKENFGEMFEELDSKTAPTDDAENDRFGSTYVDPRHPEMTVPDYFPISEHTREKILMEHVFKDLCALDFERFLWNRRLSIVHTIMDKAITVHRNSWTVQDNHDEVELGHLGHVHASSS</sequence>
<reference evidence="16 17" key="1">
    <citation type="submission" date="2024-08" db="EMBL/GenBank/DDBJ databases">
        <authorList>
            <person name="Cucini C."/>
            <person name="Frati F."/>
        </authorList>
    </citation>
    <scope>NUCLEOTIDE SEQUENCE [LARGE SCALE GENOMIC DNA]</scope>
</reference>
<dbReference type="InterPro" id="IPR005821">
    <property type="entry name" value="Ion_trans_dom"/>
</dbReference>
<comment type="subcellular location">
    <subcellularLocation>
        <location evidence="1">Membrane</location>
        <topology evidence="1">Multi-pass membrane protein</topology>
    </subcellularLocation>
</comment>
<evidence type="ECO:0000256" key="11">
    <source>
        <dbReference type="ARBA" id="ARBA00023180"/>
    </source>
</evidence>
<evidence type="ECO:0000256" key="4">
    <source>
        <dbReference type="ARBA" id="ARBA00022673"/>
    </source>
</evidence>
<evidence type="ECO:0000256" key="14">
    <source>
        <dbReference type="SAM" id="Phobius"/>
    </source>
</evidence>
<keyword evidence="2" id="KW-0813">Transport</keyword>
<evidence type="ECO:0000313" key="17">
    <source>
        <dbReference type="Proteomes" id="UP001642540"/>
    </source>
</evidence>
<evidence type="ECO:0000256" key="8">
    <source>
        <dbReference type="ARBA" id="ARBA00022989"/>
    </source>
</evidence>